<comment type="caution">
    <text evidence="2">The sequence shown here is derived from an EMBL/GenBank/DDBJ whole genome shotgun (WGS) entry which is preliminary data.</text>
</comment>
<dbReference type="AlphaFoldDB" id="F1Z569"/>
<dbReference type="Proteomes" id="UP000004728">
    <property type="component" value="Unassembled WGS sequence"/>
</dbReference>
<organism evidence="2 3">
    <name type="scientific">Novosphingobium nitrogenifigens DSM 19370</name>
    <dbReference type="NCBI Taxonomy" id="983920"/>
    <lineage>
        <taxon>Bacteria</taxon>
        <taxon>Pseudomonadati</taxon>
        <taxon>Pseudomonadota</taxon>
        <taxon>Alphaproteobacteria</taxon>
        <taxon>Sphingomonadales</taxon>
        <taxon>Sphingomonadaceae</taxon>
        <taxon>Novosphingobium</taxon>
    </lineage>
</organism>
<proteinExistence type="predicted"/>
<evidence type="ECO:0000313" key="2">
    <source>
        <dbReference type="EMBL" id="EGD60034.1"/>
    </source>
</evidence>
<dbReference type="STRING" id="983920.Y88_1908"/>
<name>F1Z569_9SPHN</name>
<dbReference type="HOGENOM" id="CLU_1249551_0_0_5"/>
<evidence type="ECO:0000313" key="3">
    <source>
        <dbReference type="Proteomes" id="UP000004728"/>
    </source>
</evidence>
<gene>
    <name evidence="2" type="ORF">Y88_1908</name>
</gene>
<keyword evidence="1" id="KW-0732">Signal</keyword>
<accession>F1Z569</accession>
<protein>
    <submittedName>
        <fullName evidence="2">Uncharacterized protein</fullName>
    </submittedName>
</protein>
<sequence length="227" mass="23140">MAGTMIPRPVRSPSDYVRLALTLLCGALALPSPAPAQPGAPPSGSAVPQDEVRCAAAFALAATAQAQGDPVARTLPPLGIRGKRYFVAVAERMAARGGLSTEAVGARMSAAAQGLSAPGAATAAARSCLSRLDAEVPPRPKPDTATCSALLDVYADVIAARGGGEPGPTLRLEAHRLAETLREEAKARGKSPADSETALAAARQHVRTALLRNTGEIDADTLAACRH</sequence>
<evidence type="ECO:0000256" key="1">
    <source>
        <dbReference type="SAM" id="SignalP"/>
    </source>
</evidence>
<dbReference type="EMBL" id="AEWJ01000023">
    <property type="protein sequence ID" value="EGD60034.1"/>
    <property type="molecule type" value="Genomic_DNA"/>
</dbReference>
<keyword evidence="3" id="KW-1185">Reference proteome</keyword>
<dbReference type="InParanoid" id="F1Z569"/>
<reference evidence="2 3" key="1">
    <citation type="journal article" date="2012" name="J. Bacteriol.">
        <title>Draft Genome Sequence of Novosphingobium nitrogenifigens Y88T.</title>
        <authorList>
            <person name="Strabala T.J."/>
            <person name="Macdonald L."/>
            <person name="Liu V."/>
            <person name="Smit A.M."/>
        </authorList>
    </citation>
    <scope>NUCLEOTIDE SEQUENCE [LARGE SCALE GENOMIC DNA]</scope>
    <source>
        <strain evidence="2 3">DSM 19370</strain>
    </source>
</reference>
<feature type="chain" id="PRO_5003274100" evidence="1">
    <location>
        <begin position="37"/>
        <end position="227"/>
    </location>
</feature>
<feature type="signal peptide" evidence="1">
    <location>
        <begin position="1"/>
        <end position="36"/>
    </location>
</feature>